<dbReference type="Pfam" id="PF08561">
    <property type="entry name" value="Ribosomal_L37"/>
    <property type="match status" value="1"/>
</dbReference>
<comment type="similarity">
    <text evidence="6">Belongs to the mitochondrion-specific ribosomal protein mL54 family.</text>
</comment>
<keyword evidence="4" id="KW-0496">Mitochondrion</keyword>
<evidence type="ECO:0000313" key="9">
    <source>
        <dbReference type="Proteomes" id="UP000007151"/>
    </source>
</evidence>
<dbReference type="PANTHER" id="PTHR28595">
    <property type="entry name" value="39S RIBOSOMAL PROTEIN L54, MITOCHONDRIAL"/>
    <property type="match status" value="1"/>
</dbReference>
<dbReference type="GO" id="GO:0005762">
    <property type="term" value="C:mitochondrial large ribosomal subunit"/>
    <property type="evidence" value="ECO:0007669"/>
    <property type="project" value="TreeGrafter"/>
</dbReference>
<dbReference type="InterPro" id="IPR013870">
    <property type="entry name" value="Ribosomal_mL54"/>
</dbReference>
<comment type="subcellular location">
    <subcellularLocation>
        <location evidence="1">Mitochondrion</location>
    </subcellularLocation>
</comment>
<dbReference type="AlphaFoldDB" id="A0A212F7A6"/>
<keyword evidence="5" id="KW-0687">Ribonucleoprotein</keyword>
<evidence type="ECO:0000256" key="6">
    <source>
        <dbReference type="ARBA" id="ARBA00033752"/>
    </source>
</evidence>
<evidence type="ECO:0000256" key="5">
    <source>
        <dbReference type="ARBA" id="ARBA00023274"/>
    </source>
</evidence>
<dbReference type="PANTHER" id="PTHR28595:SF1">
    <property type="entry name" value="LARGE RIBOSOMAL SUBUNIT PROTEIN ML54"/>
    <property type="match status" value="1"/>
</dbReference>
<evidence type="ECO:0000256" key="4">
    <source>
        <dbReference type="ARBA" id="ARBA00023128"/>
    </source>
</evidence>
<dbReference type="KEGG" id="dpl:KGM_209329"/>
<dbReference type="FunCoup" id="A0A212F7A6">
    <property type="interactions" value="163"/>
</dbReference>
<evidence type="ECO:0000256" key="3">
    <source>
        <dbReference type="ARBA" id="ARBA00022980"/>
    </source>
</evidence>
<name>A0A212F7A6_DANPL</name>
<evidence type="ECO:0000256" key="1">
    <source>
        <dbReference type="ARBA" id="ARBA00004173"/>
    </source>
</evidence>
<proteinExistence type="inferred from homology"/>
<sequence>MSIICNFSQIYTCLRHQMFQSHASRVIYSVNKAKFHTYKTNYAVKKTTSAAGGVLGLGKGKKKAGKLSTMEKKELPVETDPEKLVNYVCGSNIYVTGEDVQIKPDSEYPEWLWSLNTGKAPRIEDLDPNTKQYWLRVRTEGMRRNNRLRSMRKF</sequence>
<accession>A0A212F7A6</accession>
<evidence type="ECO:0000256" key="2">
    <source>
        <dbReference type="ARBA" id="ARBA00022946"/>
    </source>
</evidence>
<gene>
    <name evidence="8" type="ORF">KGM_209329</name>
</gene>
<reference evidence="8 9" key="1">
    <citation type="journal article" date="2011" name="Cell">
        <title>The monarch butterfly genome yields insights into long-distance migration.</title>
        <authorList>
            <person name="Zhan S."/>
            <person name="Merlin C."/>
            <person name="Boore J.L."/>
            <person name="Reppert S.M."/>
        </authorList>
    </citation>
    <scope>NUCLEOTIDE SEQUENCE [LARGE SCALE GENOMIC DNA]</scope>
    <source>
        <strain evidence="8">F-2</strain>
    </source>
</reference>
<dbReference type="EMBL" id="AGBW02009896">
    <property type="protein sequence ID" value="OWR49617.1"/>
    <property type="molecule type" value="Genomic_DNA"/>
</dbReference>
<keyword evidence="9" id="KW-1185">Reference proteome</keyword>
<organism evidence="8 9">
    <name type="scientific">Danaus plexippus plexippus</name>
    <dbReference type="NCBI Taxonomy" id="278856"/>
    <lineage>
        <taxon>Eukaryota</taxon>
        <taxon>Metazoa</taxon>
        <taxon>Ecdysozoa</taxon>
        <taxon>Arthropoda</taxon>
        <taxon>Hexapoda</taxon>
        <taxon>Insecta</taxon>
        <taxon>Pterygota</taxon>
        <taxon>Neoptera</taxon>
        <taxon>Endopterygota</taxon>
        <taxon>Lepidoptera</taxon>
        <taxon>Glossata</taxon>
        <taxon>Ditrysia</taxon>
        <taxon>Papilionoidea</taxon>
        <taxon>Nymphalidae</taxon>
        <taxon>Danainae</taxon>
        <taxon>Danaini</taxon>
        <taxon>Danaina</taxon>
        <taxon>Danaus</taxon>
        <taxon>Danaus</taxon>
    </lineage>
</organism>
<dbReference type="GO" id="GO:0003735">
    <property type="term" value="F:structural constituent of ribosome"/>
    <property type="evidence" value="ECO:0007669"/>
    <property type="project" value="TreeGrafter"/>
</dbReference>
<evidence type="ECO:0000313" key="8">
    <source>
        <dbReference type="EMBL" id="OWR49617.1"/>
    </source>
</evidence>
<dbReference type="Proteomes" id="UP000007151">
    <property type="component" value="Unassembled WGS sequence"/>
</dbReference>
<dbReference type="eggNOG" id="KOG3435">
    <property type="taxonomic scope" value="Eukaryota"/>
</dbReference>
<protein>
    <recommendedName>
        <fullName evidence="7">Large ribosomal subunit protein mL54</fullName>
    </recommendedName>
</protein>
<evidence type="ECO:0000256" key="7">
    <source>
        <dbReference type="ARBA" id="ARBA00035179"/>
    </source>
</evidence>
<dbReference type="STRING" id="278856.A0A212F7A6"/>
<keyword evidence="2" id="KW-0809">Transit peptide</keyword>
<keyword evidence="3 8" id="KW-0689">Ribosomal protein</keyword>
<dbReference type="OrthoDB" id="10252718at2759"/>
<comment type="caution">
    <text evidence="8">The sequence shown here is derived from an EMBL/GenBank/DDBJ whole genome shotgun (WGS) entry which is preliminary data.</text>
</comment>